<name>A0A4Q7YR72_9BACT</name>
<comment type="caution">
    <text evidence="2">The sequence shown here is derived from an EMBL/GenBank/DDBJ whole genome shotgun (WGS) entry which is preliminary data.</text>
</comment>
<dbReference type="OrthoDB" id="121342at2"/>
<feature type="domain" description="N-acetyltransferase" evidence="1">
    <location>
        <begin position="6"/>
        <end position="155"/>
    </location>
</feature>
<dbReference type="EMBL" id="SHKW01000001">
    <property type="protein sequence ID" value="RZU39988.1"/>
    <property type="molecule type" value="Genomic_DNA"/>
</dbReference>
<accession>A0A4Q7YR72</accession>
<dbReference type="GO" id="GO:0016747">
    <property type="term" value="F:acyltransferase activity, transferring groups other than amino-acyl groups"/>
    <property type="evidence" value="ECO:0007669"/>
    <property type="project" value="InterPro"/>
</dbReference>
<evidence type="ECO:0000259" key="1">
    <source>
        <dbReference type="PROSITE" id="PS51186"/>
    </source>
</evidence>
<proteinExistence type="predicted"/>
<dbReference type="InterPro" id="IPR000182">
    <property type="entry name" value="GNAT_dom"/>
</dbReference>
<dbReference type="InterPro" id="IPR016181">
    <property type="entry name" value="Acyl_CoA_acyltransferase"/>
</dbReference>
<reference evidence="2 3" key="1">
    <citation type="submission" date="2019-02" db="EMBL/GenBank/DDBJ databases">
        <title>Genomic Encyclopedia of Archaeal and Bacterial Type Strains, Phase II (KMG-II): from individual species to whole genera.</title>
        <authorList>
            <person name="Goeker M."/>
        </authorList>
    </citation>
    <scope>NUCLEOTIDE SEQUENCE [LARGE SCALE GENOMIC DNA]</scope>
    <source>
        <strain evidence="2 3">DSM 18101</strain>
    </source>
</reference>
<evidence type="ECO:0000313" key="3">
    <source>
        <dbReference type="Proteomes" id="UP000292958"/>
    </source>
</evidence>
<keyword evidence="2" id="KW-0808">Transferase</keyword>
<gene>
    <name evidence="2" type="ORF">BDD14_1401</name>
</gene>
<protein>
    <submittedName>
        <fullName evidence="2">Ribosomal-protein-alanine N-acetyltransferase</fullName>
    </submittedName>
</protein>
<dbReference type="RefSeq" id="WP_130418124.1">
    <property type="nucleotide sequence ID" value="NZ_SHKW01000001.1"/>
</dbReference>
<dbReference type="PANTHER" id="PTHR43072">
    <property type="entry name" value="N-ACETYLTRANSFERASE"/>
    <property type="match status" value="1"/>
</dbReference>
<dbReference type="AlphaFoldDB" id="A0A4Q7YR72"/>
<dbReference type="Gene3D" id="3.40.630.30">
    <property type="match status" value="1"/>
</dbReference>
<dbReference type="SUPFAM" id="SSF55729">
    <property type="entry name" value="Acyl-CoA N-acyltransferases (Nat)"/>
    <property type="match status" value="1"/>
</dbReference>
<sequence length="160" mass="18135">MTREGIRYRSYGWRDLEGMVELDAACFSAPFRFSRAAMRRFAEARNAWVIVAEEESELAGFCIVHCEKTVGGEIGYVVTIDVAERWRGNGIGEKMLSQGEAWVRSWNGTGMMLHVFAQNVGAVRLYERMSYSRVGVQRSFYGSGLDAVMYWKELGPGKPR</sequence>
<evidence type="ECO:0000313" key="2">
    <source>
        <dbReference type="EMBL" id="RZU39988.1"/>
    </source>
</evidence>
<dbReference type="CDD" id="cd04301">
    <property type="entry name" value="NAT_SF"/>
    <property type="match status" value="1"/>
</dbReference>
<keyword evidence="3" id="KW-1185">Reference proteome</keyword>
<dbReference type="Pfam" id="PF00583">
    <property type="entry name" value="Acetyltransf_1"/>
    <property type="match status" value="1"/>
</dbReference>
<dbReference type="PROSITE" id="PS51186">
    <property type="entry name" value="GNAT"/>
    <property type="match status" value="1"/>
</dbReference>
<organism evidence="2 3">
    <name type="scientific">Edaphobacter modestus</name>
    <dbReference type="NCBI Taxonomy" id="388466"/>
    <lineage>
        <taxon>Bacteria</taxon>
        <taxon>Pseudomonadati</taxon>
        <taxon>Acidobacteriota</taxon>
        <taxon>Terriglobia</taxon>
        <taxon>Terriglobales</taxon>
        <taxon>Acidobacteriaceae</taxon>
        <taxon>Edaphobacter</taxon>
    </lineage>
</organism>
<dbReference type="Proteomes" id="UP000292958">
    <property type="component" value="Unassembled WGS sequence"/>
</dbReference>